<evidence type="ECO:0000313" key="2">
    <source>
        <dbReference type="EMBL" id="VVC74944.1"/>
    </source>
</evidence>
<name>A0A5E4PDS7_9COXI</name>
<keyword evidence="3" id="KW-1185">Reference proteome</keyword>
<feature type="transmembrane region" description="Helical" evidence="1">
    <location>
        <begin position="50"/>
        <end position="76"/>
    </location>
</feature>
<dbReference type="RefSeq" id="WP_148337806.1">
    <property type="nucleotide sequence ID" value="NZ_LR699119.1"/>
</dbReference>
<protein>
    <submittedName>
        <fullName evidence="2">Uncharacterized protein</fullName>
    </submittedName>
</protein>
<keyword evidence="1" id="KW-1133">Transmembrane helix</keyword>
<dbReference type="Proteomes" id="UP000324194">
    <property type="component" value="Chromosome 1"/>
</dbReference>
<accession>A0A5E4PDS7</accession>
<proteinExistence type="predicted"/>
<sequence>MALTRKRIDYMSVPYSRTDADHQEFIEQEIALFHANYTELCNYDKRTECVAALLALAWFFGSVGTVGALFICLAYAGMSHELFGRIDYARQHQSQLQKLLDLYKWCCARDQKIITSDPTFLRLAETIVPFVEYQDLKKPLGSLKNISEGYARVLAQHPLHHDEFLRDIKTPEGGVASWVPEWLSRLFAGKKDDDHAEAVMPEGNKTWSERCVQSFAQTRFTLYGRQTKPPQSYLEQGRQLIQPVLMLKKS</sequence>
<evidence type="ECO:0000313" key="3">
    <source>
        <dbReference type="Proteomes" id="UP000324194"/>
    </source>
</evidence>
<keyword evidence="1" id="KW-0472">Membrane</keyword>
<dbReference type="AlphaFoldDB" id="A0A5E4PDS7"/>
<organism evidence="2 3">
    <name type="scientific">Aquicella siphonis</name>
    <dbReference type="NCBI Taxonomy" id="254247"/>
    <lineage>
        <taxon>Bacteria</taxon>
        <taxon>Pseudomonadati</taxon>
        <taxon>Pseudomonadota</taxon>
        <taxon>Gammaproteobacteria</taxon>
        <taxon>Legionellales</taxon>
        <taxon>Coxiellaceae</taxon>
        <taxon>Aquicella</taxon>
    </lineage>
</organism>
<gene>
    <name evidence="2" type="ORF">AQUSIP_02180</name>
</gene>
<dbReference type="EMBL" id="LR699119">
    <property type="protein sequence ID" value="VVC74944.1"/>
    <property type="molecule type" value="Genomic_DNA"/>
</dbReference>
<dbReference type="KEGG" id="asip:AQUSIP_02180"/>
<evidence type="ECO:0000256" key="1">
    <source>
        <dbReference type="SAM" id="Phobius"/>
    </source>
</evidence>
<keyword evidence="1" id="KW-0812">Transmembrane</keyword>
<reference evidence="2 3" key="1">
    <citation type="submission" date="2019-08" db="EMBL/GenBank/DDBJ databases">
        <authorList>
            <person name="Guy L."/>
        </authorList>
    </citation>
    <scope>NUCLEOTIDE SEQUENCE [LARGE SCALE GENOMIC DNA]</scope>
    <source>
        <strain evidence="2 3">SGT-108</strain>
    </source>
</reference>